<evidence type="ECO:0000313" key="2">
    <source>
        <dbReference type="EMBL" id="GMN46258.1"/>
    </source>
</evidence>
<dbReference type="EMBL" id="BTGU01000022">
    <property type="protein sequence ID" value="GMN46258.1"/>
    <property type="molecule type" value="Genomic_DNA"/>
</dbReference>
<evidence type="ECO:0000256" key="1">
    <source>
        <dbReference type="SAM" id="MobiDB-lite"/>
    </source>
</evidence>
<feature type="compositionally biased region" description="Basic and acidic residues" evidence="1">
    <location>
        <begin position="22"/>
        <end position="44"/>
    </location>
</feature>
<feature type="compositionally biased region" description="Polar residues" evidence="1">
    <location>
        <begin position="1"/>
        <end position="21"/>
    </location>
</feature>
<evidence type="ECO:0000313" key="3">
    <source>
        <dbReference type="Proteomes" id="UP001187192"/>
    </source>
</evidence>
<feature type="compositionally biased region" description="Low complexity" evidence="1">
    <location>
        <begin position="62"/>
        <end position="71"/>
    </location>
</feature>
<protein>
    <submittedName>
        <fullName evidence="2">Uncharacterized protein</fullName>
    </submittedName>
</protein>
<comment type="caution">
    <text evidence="2">The sequence shown here is derived from an EMBL/GenBank/DDBJ whole genome shotgun (WGS) entry which is preliminary data.</text>
</comment>
<gene>
    <name evidence="2" type="ORF">TIFTF001_015453</name>
</gene>
<reference evidence="2" key="1">
    <citation type="submission" date="2023-07" db="EMBL/GenBank/DDBJ databases">
        <title>draft genome sequence of fig (Ficus carica).</title>
        <authorList>
            <person name="Takahashi T."/>
            <person name="Nishimura K."/>
        </authorList>
    </citation>
    <scope>NUCLEOTIDE SEQUENCE</scope>
</reference>
<accession>A0AA88AHS1</accession>
<keyword evidence="3" id="KW-1185">Reference proteome</keyword>
<organism evidence="2 3">
    <name type="scientific">Ficus carica</name>
    <name type="common">Common fig</name>
    <dbReference type="NCBI Taxonomy" id="3494"/>
    <lineage>
        <taxon>Eukaryota</taxon>
        <taxon>Viridiplantae</taxon>
        <taxon>Streptophyta</taxon>
        <taxon>Embryophyta</taxon>
        <taxon>Tracheophyta</taxon>
        <taxon>Spermatophyta</taxon>
        <taxon>Magnoliopsida</taxon>
        <taxon>eudicotyledons</taxon>
        <taxon>Gunneridae</taxon>
        <taxon>Pentapetalae</taxon>
        <taxon>rosids</taxon>
        <taxon>fabids</taxon>
        <taxon>Rosales</taxon>
        <taxon>Moraceae</taxon>
        <taxon>Ficeae</taxon>
        <taxon>Ficus</taxon>
    </lineage>
</organism>
<name>A0AA88AHS1_FICCA</name>
<dbReference type="AlphaFoldDB" id="A0AA88AHS1"/>
<dbReference type="Proteomes" id="UP001187192">
    <property type="component" value="Unassembled WGS sequence"/>
</dbReference>
<proteinExistence type="predicted"/>
<feature type="region of interest" description="Disordered" evidence="1">
    <location>
        <begin position="1"/>
        <end position="117"/>
    </location>
</feature>
<sequence>MSNNQSEDGREGSTSSRASQKSIEEPSPDRILHSRFHHNPDHNKPFSGLSGWLNSVAHRHSSTISSSSSSSNVTRGERSERPVDAVTVTSTDLDVIGLEPSRPDSGSNNSRDPDVEEEYQIQLALELSAREDPEAVQIEAVKQISLGSCATDNTPAEVVAYRYWVSVSFFICPK</sequence>